<dbReference type="PANTHER" id="PTHR31871:SF61">
    <property type="entry name" value="OS06G0705300 PROTEIN"/>
    <property type="match status" value="1"/>
</dbReference>
<dbReference type="PANTHER" id="PTHR31871">
    <property type="entry name" value="OS02G0137100 PROTEIN"/>
    <property type="match status" value="1"/>
</dbReference>
<protein>
    <submittedName>
        <fullName evidence="1">Uncharacterized protein</fullName>
    </submittedName>
</protein>
<evidence type="ECO:0000313" key="1">
    <source>
        <dbReference type="EMBL" id="CAA2622509.1"/>
    </source>
</evidence>
<gene>
    <name evidence="1" type="ORF">SI7747_06008547</name>
</gene>
<organism evidence="1">
    <name type="scientific">Spirodela intermedia</name>
    <name type="common">Intermediate duckweed</name>
    <dbReference type="NCBI Taxonomy" id="51605"/>
    <lineage>
        <taxon>Eukaryota</taxon>
        <taxon>Viridiplantae</taxon>
        <taxon>Streptophyta</taxon>
        <taxon>Embryophyta</taxon>
        <taxon>Tracheophyta</taxon>
        <taxon>Spermatophyta</taxon>
        <taxon>Magnoliopsida</taxon>
        <taxon>Liliopsida</taxon>
        <taxon>Araceae</taxon>
        <taxon>Lemnoideae</taxon>
        <taxon>Spirodela</taxon>
    </lineage>
</organism>
<evidence type="ECO:0000313" key="2">
    <source>
        <dbReference type="Proteomes" id="UP001189122"/>
    </source>
</evidence>
<dbReference type="NCBIfam" id="TIGR01589">
    <property type="entry name" value="A_thal_3526"/>
    <property type="match status" value="1"/>
</dbReference>
<sequence>MGSATGSYRRRGHHHHCLHCQPCRYIRLVQHLIEKCLTVGMDRHECVRAIASHAGIHHSVTATVWDELARENPRFFRRYLQTLNKQAQSQALRH</sequence>
<reference evidence="1 2" key="1">
    <citation type="submission" date="2019-12" db="EMBL/GenBank/DDBJ databases">
        <authorList>
            <person name="Scholz U."/>
            <person name="Mascher M."/>
            <person name="Fiebig A."/>
        </authorList>
    </citation>
    <scope>NUCLEOTIDE SEQUENCE</scope>
</reference>
<name>A0A7I8IWT5_SPIIN</name>
<dbReference type="EMBL" id="LR743593">
    <property type="protein sequence ID" value="CAA2622509.1"/>
    <property type="molecule type" value="Genomic_DNA"/>
</dbReference>
<dbReference type="Pfam" id="PF09713">
    <property type="entry name" value="A_thal_3526"/>
    <property type="match status" value="1"/>
</dbReference>
<dbReference type="Proteomes" id="UP001189122">
    <property type="component" value="Unassembled WGS sequence"/>
</dbReference>
<keyword evidence="2" id="KW-1185">Reference proteome</keyword>
<accession>A0A7I8IWT5</accession>
<dbReference type="EMBL" id="CACRZD030000006">
    <property type="protein sequence ID" value="CAA6662154.1"/>
    <property type="molecule type" value="Genomic_DNA"/>
</dbReference>
<dbReference type="InterPro" id="IPR006476">
    <property type="entry name" value="CHP01589_pln"/>
</dbReference>
<proteinExistence type="predicted"/>
<dbReference type="AlphaFoldDB" id="A0A7I8IWT5"/>